<feature type="non-terminal residue" evidence="2">
    <location>
        <position position="1"/>
    </location>
</feature>
<evidence type="ECO:0000313" key="2">
    <source>
        <dbReference type="EMBL" id="VAW39594.1"/>
    </source>
</evidence>
<gene>
    <name evidence="2" type="ORF">MNBD_GAMMA01-1993</name>
</gene>
<dbReference type="AlphaFoldDB" id="A0A3B0W7E0"/>
<keyword evidence="1" id="KW-0472">Membrane</keyword>
<protein>
    <submittedName>
        <fullName evidence="2">Uncharacterized protein</fullName>
    </submittedName>
</protein>
<evidence type="ECO:0000256" key="1">
    <source>
        <dbReference type="SAM" id="Phobius"/>
    </source>
</evidence>
<keyword evidence="1" id="KW-0812">Transmembrane</keyword>
<name>A0A3B0W7E0_9ZZZZ</name>
<organism evidence="2">
    <name type="scientific">hydrothermal vent metagenome</name>
    <dbReference type="NCBI Taxonomy" id="652676"/>
    <lineage>
        <taxon>unclassified sequences</taxon>
        <taxon>metagenomes</taxon>
        <taxon>ecological metagenomes</taxon>
    </lineage>
</organism>
<keyword evidence="1" id="KW-1133">Transmembrane helix</keyword>
<reference evidence="2" key="1">
    <citation type="submission" date="2018-06" db="EMBL/GenBank/DDBJ databases">
        <authorList>
            <person name="Zhirakovskaya E."/>
        </authorList>
    </citation>
    <scope>NUCLEOTIDE SEQUENCE</scope>
</reference>
<sequence length="39" mass="4340">VKGSASKDVTHIRSENMIMFIGLLVYLVLLSYCTSCFIS</sequence>
<accession>A0A3B0W7E0</accession>
<feature type="transmembrane region" description="Helical" evidence="1">
    <location>
        <begin position="17"/>
        <end position="38"/>
    </location>
</feature>
<dbReference type="EMBL" id="UOEW01000236">
    <property type="protein sequence ID" value="VAW39594.1"/>
    <property type="molecule type" value="Genomic_DNA"/>
</dbReference>
<proteinExistence type="predicted"/>